<accession>A0A101LYB5</accession>
<proteinExistence type="predicted"/>
<name>A0A101LYB5_PICGL</name>
<evidence type="ECO:0000313" key="1">
    <source>
        <dbReference type="EMBL" id="KUM47609.1"/>
    </source>
</evidence>
<gene>
    <name evidence="1" type="ORF">ABT39_MTgene5795</name>
</gene>
<dbReference type="AlphaFoldDB" id="A0A101LYB5"/>
<sequence length="104" mass="11558">MKGSETRKAAGYANLIYGFGYGKEYGSTGSNATPLLYMMLLHSIYSIHPNKDWSFDCPSVLPYGTVSPLRLLSTLLLKMSSPLFLRLSIWTFQAGELKNCSNII</sequence>
<organism evidence="1">
    <name type="scientific">Picea glauca</name>
    <name type="common">White spruce</name>
    <name type="synonym">Pinus glauca</name>
    <dbReference type="NCBI Taxonomy" id="3330"/>
    <lineage>
        <taxon>Eukaryota</taxon>
        <taxon>Viridiplantae</taxon>
        <taxon>Streptophyta</taxon>
        <taxon>Embryophyta</taxon>
        <taxon>Tracheophyta</taxon>
        <taxon>Spermatophyta</taxon>
        <taxon>Pinopsida</taxon>
        <taxon>Pinidae</taxon>
        <taxon>Conifers I</taxon>
        <taxon>Pinales</taxon>
        <taxon>Pinaceae</taxon>
        <taxon>Picea</taxon>
    </lineage>
</organism>
<geneLocation type="mitochondrion" evidence="1"/>
<protein>
    <submittedName>
        <fullName evidence="1">Uncharacterized protein</fullName>
    </submittedName>
</protein>
<reference evidence="1" key="1">
    <citation type="journal article" date="2015" name="Genome Biol. Evol.">
        <title>Organellar Genomes of White Spruce (Picea glauca): Assembly and Annotation.</title>
        <authorList>
            <person name="Jackman S.D."/>
            <person name="Warren R.L."/>
            <person name="Gibb E.A."/>
            <person name="Vandervalk B.P."/>
            <person name="Mohamadi H."/>
            <person name="Chu J."/>
            <person name="Raymond A."/>
            <person name="Pleasance S."/>
            <person name="Coope R."/>
            <person name="Wildung M.R."/>
            <person name="Ritland C.E."/>
            <person name="Bousquet J."/>
            <person name="Jones S.J."/>
            <person name="Bohlmann J."/>
            <person name="Birol I."/>
        </authorList>
    </citation>
    <scope>NUCLEOTIDE SEQUENCE [LARGE SCALE GENOMIC DNA]</scope>
    <source>
        <tissue evidence="1">Flushing bud</tissue>
    </source>
</reference>
<keyword evidence="1" id="KW-0496">Mitochondrion</keyword>
<dbReference type="EMBL" id="LKAM01000007">
    <property type="protein sequence ID" value="KUM47609.1"/>
    <property type="molecule type" value="Genomic_DNA"/>
</dbReference>
<comment type="caution">
    <text evidence="1">The sequence shown here is derived from an EMBL/GenBank/DDBJ whole genome shotgun (WGS) entry which is preliminary data.</text>
</comment>